<dbReference type="EMBL" id="CP020330">
    <property type="protein sequence ID" value="AQZ49552.1"/>
    <property type="molecule type" value="Genomic_DNA"/>
</dbReference>
<dbReference type="PANTHER" id="PTHR42929">
    <property type="entry name" value="INNER MEMBRANE ABC TRANSPORTER PERMEASE PROTEIN YDCU-RELATED-RELATED"/>
    <property type="match status" value="1"/>
</dbReference>
<organism evidence="10 11">
    <name type="scientific">Martelella mediterranea DSM 17316</name>
    <dbReference type="NCBI Taxonomy" id="1122214"/>
    <lineage>
        <taxon>Bacteria</taxon>
        <taxon>Pseudomonadati</taxon>
        <taxon>Pseudomonadota</taxon>
        <taxon>Alphaproteobacteria</taxon>
        <taxon>Hyphomicrobiales</taxon>
        <taxon>Aurantimonadaceae</taxon>
        <taxon>Martelella</taxon>
    </lineage>
</organism>
<keyword evidence="3 8" id="KW-0813">Transport</keyword>
<evidence type="ECO:0000256" key="8">
    <source>
        <dbReference type="RuleBase" id="RU363032"/>
    </source>
</evidence>
<evidence type="ECO:0000256" key="6">
    <source>
        <dbReference type="ARBA" id="ARBA00022989"/>
    </source>
</evidence>
<dbReference type="GO" id="GO:0055085">
    <property type="term" value="P:transmembrane transport"/>
    <property type="evidence" value="ECO:0007669"/>
    <property type="project" value="InterPro"/>
</dbReference>
<feature type="transmembrane region" description="Helical" evidence="8">
    <location>
        <begin position="199"/>
        <end position="222"/>
    </location>
</feature>
<keyword evidence="5 8" id="KW-0812">Transmembrane</keyword>
<comment type="subcellular location">
    <subcellularLocation>
        <location evidence="1 8">Cell membrane</location>
        <topology evidence="1 8">Multi-pass membrane protein</topology>
    </subcellularLocation>
</comment>
<proteinExistence type="inferred from homology"/>
<evidence type="ECO:0000313" key="10">
    <source>
        <dbReference type="EMBL" id="AQZ49552.1"/>
    </source>
</evidence>
<dbReference type="RefSeq" id="WP_018063397.1">
    <property type="nucleotide sequence ID" value="NZ_AQWH01000003.1"/>
</dbReference>
<feature type="domain" description="ABC transmembrane type-1" evidence="9">
    <location>
        <begin position="59"/>
        <end position="263"/>
    </location>
</feature>
<dbReference type="SUPFAM" id="SSF161098">
    <property type="entry name" value="MetI-like"/>
    <property type="match status" value="1"/>
</dbReference>
<name>A0A1U9YW03_9HYPH</name>
<dbReference type="CDD" id="cd06261">
    <property type="entry name" value="TM_PBP2"/>
    <property type="match status" value="1"/>
</dbReference>
<evidence type="ECO:0000259" key="9">
    <source>
        <dbReference type="PROSITE" id="PS50928"/>
    </source>
</evidence>
<evidence type="ECO:0000256" key="5">
    <source>
        <dbReference type="ARBA" id="ARBA00022692"/>
    </source>
</evidence>
<dbReference type="PANTHER" id="PTHR42929:SF5">
    <property type="entry name" value="ABC TRANSPORTER PERMEASE PROTEIN"/>
    <property type="match status" value="1"/>
</dbReference>
<sequence>MALLVFPAALLVFVLLVLPMAGLFRMSLNLYSPMEMMTAAFSGKNYIAALTDPYYQEIILTTVGVAFLCMALCLLLSLAPAYWLARMQSRWKSMLIILTLFPLLVGNVVRAAGWMALLSTHGAINAFLGMFGIGPLTLMYTPLAVVVGTTAVVLPYMILTLSSVVETVPRDTEEAAANLGATPLKVFFRILLPQAAPGVLAGSMLVFILSMNAYATPVLLGGPGFTMLAPAVYDQFMTAGNWPFGAALAFVLLATTLILTMAVSYGLSRSLKRRAG</sequence>
<evidence type="ECO:0000313" key="11">
    <source>
        <dbReference type="Proteomes" id="UP000191135"/>
    </source>
</evidence>
<dbReference type="Gene3D" id="1.10.3720.10">
    <property type="entry name" value="MetI-like"/>
    <property type="match status" value="1"/>
</dbReference>
<feature type="transmembrane region" description="Helical" evidence="8">
    <location>
        <begin position="242"/>
        <end position="267"/>
    </location>
</feature>
<dbReference type="AlphaFoldDB" id="A0A1U9YW03"/>
<protein>
    <submittedName>
        <fullName evidence="10">Spermidine/putrescine transport system permease protein PotB</fullName>
    </submittedName>
</protein>
<dbReference type="STRING" id="1122214.Mame_00169"/>
<dbReference type="Pfam" id="PF00528">
    <property type="entry name" value="BPD_transp_1"/>
    <property type="match status" value="1"/>
</dbReference>
<dbReference type="OrthoDB" id="9807047at2"/>
<evidence type="ECO:0000256" key="7">
    <source>
        <dbReference type="ARBA" id="ARBA00023136"/>
    </source>
</evidence>
<keyword evidence="4" id="KW-1003">Cell membrane</keyword>
<dbReference type="Proteomes" id="UP000191135">
    <property type="component" value="Chromosome"/>
</dbReference>
<evidence type="ECO:0000256" key="3">
    <source>
        <dbReference type="ARBA" id="ARBA00022448"/>
    </source>
</evidence>
<dbReference type="InterPro" id="IPR000515">
    <property type="entry name" value="MetI-like"/>
</dbReference>
<dbReference type="PROSITE" id="PS50928">
    <property type="entry name" value="ABC_TM1"/>
    <property type="match status" value="1"/>
</dbReference>
<feature type="transmembrane region" description="Helical" evidence="8">
    <location>
        <begin position="137"/>
        <end position="159"/>
    </location>
</feature>
<evidence type="ECO:0000256" key="4">
    <source>
        <dbReference type="ARBA" id="ARBA00022475"/>
    </source>
</evidence>
<keyword evidence="11" id="KW-1185">Reference proteome</keyword>
<reference evidence="10 11" key="1">
    <citation type="submission" date="2017-03" db="EMBL/GenBank/DDBJ databases">
        <title>Foreign affairs: Plasmid Transfer between Roseobacters and Rhizobia.</title>
        <authorList>
            <person name="Bartling P."/>
            <person name="Bunk B."/>
            <person name="Overmann J."/>
            <person name="Brinkmann H."/>
            <person name="Petersen J."/>
        </authorList>
    </citation>
    <scope>NUCLEOTIDE SEQUENCE [LARGE SCALE GENOMIC DNA]</scope>
    <source>
        <strain evidence="10 11">MACL11</strain>
    </source>
</reference>
<comment type="similarity">
    <text evidence="2">Belongs to the binding-protein-dependent transport system permease family. CysTW subfamily.</text>
</comment>
<evidence type="ECO:0000256" key="2">
    <source>
        <dbReference type="ARBA" id="ARBA00007069"/>
    </source>
</evidence>
<dbReference type="InterPro" id="IPR035906">
    <property type="entry name" value="MetI-like_sf"/>
</dbReference>
<keyword evidence="6 8" id="KW-1133">Transmembrane helix</keyword>
<evidence type="ECO:0000256" key="1">
    <source>
        <dbReference type="ARBA" id="ARBA00004651"/>
    </source>
</evidence>
<dbReference type="eggNOG" id="COG1176">
    <property type="taxonomic scope" value="Bacteria"/>
</dbReference>
<accession>A0A1U9YW03</accession>
<feature type="transmembrane region" description="Helical" evidence="8">
    <location>
        <begin position="58"/>
        <end position="83"/>
    </location>
</feature>
<feature type="transmembrane region" description="Helical" evidence="8">
    <location>
        <begin position="95"/>
        <end position="117"/>
    </location>
</feature>
<dbReference type="KEGG" id="mmed:Mame_00169"/>
<dbReference type="GO" id="GO:0005886">
    <property type="term" value="C:plasma membrane"/>
    <property type="evidence" value="ECO:0007669"/>
    <property type="project" value="UniProtKB-SubCell"/>
</dbReference>
<keyword evidence="7 8" id="KW-0472">Membrane</keyword>
<gene>
    <name evidence="10" type="primary">potB_1</name>
    <name evidence="10" type="ORF">Mame_00169</name>
</gene>